<dbReference type="SMART" id="SM00577">
    <property type="entry name" value="CPDc"/>
    <property type="match status" value="1"/>
</dbReference>
<dbReference type="Gene3D" id="3.40.50.1000">
    <property type="entry name" value="HAD superfamily/HAD-like"/>
    <property type="match status" value="1"/>
</dbReference>
<dbReference type="EMBL" id="GG745364">
    <property type="protein sequence ID" value="KNE70129.1"/>
    <property type="molecule type" value="Genomic_DNA"/>
</dbReference>
<dbReference type="PROSITE" id="PS50969">
    <property type="entry name" value="FCP1"/>
    <property type="match status" value="1"/>
</dbReference>
<dbReference type="AlphaFoldDB" id="A0A0L0T6G0"/>
<dbReference type="PANTHER" id="PTHR48493:SF1">
    <property type="entry name" value="UBIQUITIN-LIKE DOMAIN-CONTAINING CTD PHOSPHATASE 1"/>
    <property type="match status" value="1"/>
</dbReference>
<dbReference type="InterPro" id="IPR036412">
    <property type="entry name" value="HAD-like_sf"/>
</dbReference>
<sequence length="247" mass="27779">MDAGGSVDDQAVRAHDEDHDNTGCHGNDDDDAVVPNLARMPRVLDLLERHIRMADIHLLHAPRPGKRLLVVDLDHTLFDCRARGVRNRADLLRPGTHEMLTTLYPHYDLVVWSQTVRAALESKLAGMGLLTHPGYRIAFVLDRSAMIELALPNWDAPHPVKPLAVIWARFPGVYTARNSLHVDDVRRNFVLNPRNGIKVVPWYVGKTSKGAVKDTECTRVAQYLLHVAEHVEDVTSVDHSRWRKAAV</sequence>
<dbReference type="GO" id="GO:0004722">
    <property type="term" value="F:protein serine/threonine phosphatase activity"/>
    <property type="evidence" value="ECO:0007669"/>
    <property type="project" value="TreeGrafter"/>
</dbReference>
<evidence type="ECO:0000313" key="3">
    <source>
        <dbReference type="Proteomes" id="UP000054350"/>
    </source>
</evidence>
<proteinExistence type="predicted"/>
<gene>
    <name evidence="2" type="ORF">AMAG_15105</name>
</gene>
<name>A0A0L0T6G0_ALLM3</name>
<dbReference type="InterPro" id="IPR023214">
    <property type="entry name" value="HAD_sf"/>
</dbReference>
<reference evidence="2 3" key="1">
    <citation type="submission" date="2009-11" db="EMBL/GenBank/DDBJ databases">
        <title>Annotation of Allomyces macrogynus ATCC 38327.</title>
        <authorList>
            <consortium name="The Broad Institute Genome Sequencing Platform"/>
            <person name="Russ C."/>
            <person name="Cuomo C."/>
            <person name="Burger G."/>
            <person name="Gray M.W."/>
            <person name="Holland P.W.H."/>
            <person name="King N."/>
            <person name="Lang F.B.F."/>
            <person name="Roger A.J."/>
            <person name="Ruiz-Trillo I."/>
            <person name="Young S.K."/>
            <person name="Zeng Q."/>
            <person name="Gargeya S."/>
            <person name="Fitzgerald M."/>
            <person name="Haas B."/>
            <person name="Abouelleil A."/>
            <person name="Alvarado L."/>
            <person name="Arachchi H.M."/>
            <person name="Berlin A."/>
            <person name="Chapman S.B."/>
            <person name="Gearin G."/>
            <person name="Goldberg J."/>
            <person name="Griggs A."/>
            <person name="Gujja S."/>
            <person name="Hansen M."/>
            <person name="Heiman D."/>
            <person name="Howarth C."/>
            <person name="Larimer J."/>
            <person name="Lui A."/>
            <person name="MacDonald P.J.P."/>
            <person name="McCowen C."/>
            <person name="Montmayeur A."/>
            <person name="Murphy C."/>
            <person name="Neiman D."/>
            <person name="Pearson M."/>
            <person name="Priest M."/>
            <person name="Roberts A."/>
            <person name="Saif S."/>
            <person name="Shea T."/>
            <person name="Sisk P."/>
            <person name="Stolte C."/>
            <person name="Sykes S."/>
            <person name="Wortman J."/>
            <person name="Nusbaum C."/>
            <person name="Birren B."/>
        </authorList>
    </citation>
    <scope>NUCLEOTIDE SEQUENCE [LARGE SCALE GENOMIC DNA]</scope>
    <source>
        <strain evidence="2 3">ATCC 38327</strain>
    </source>
</reference>
<dbReference type="Proteomes" id="UP000054350">
    <property type="component" value="Unassembled WGS sequence"/>
</dbReference>
<organism evidence="2 3">
    <name type="scientific">Allomyces macrogynus (strain ATCC 38327)</name>
    <name type="common">Allomyces javanicus var. macrogynus</name>
    <dbReference type="NCBI Taxonomy" id="578462"/>
    <lineage>
        <taxon>Eukaryota</taxon>
        <taxon>Fungi</taxon>
        <taxon>Fungi incertae sedis</taxon>
        <taxon>Blastocladiomycota</taxon>
        <taxon>Blastocladiomycetes</taxon>
        <taxon>Blastocladiales</taxon>
        <taxon>Blastocladiaceae</taxon>
        <taxon>Allomyces</taxon>
    </lineage>
</organism>
<evidence type="ECO:0000259" key="1">
    <source>
        <dbReference type="PROSITE" id="PS50969"/>
    </source>
</evidence>
<feature type="domain" description="FCP1 homology" evidence="1">
    <location>
        <begin position="62"/>
        <end position="227"/>
    </location>
</feature>
<accession>A0A0L0T6G0</accession>
<protein>
    <submittedName>
        <fullName evidence="2">HAD hydrolase, family IIID</fullName>
    </submittedName>
</protein>
<dbReference type="Pfam" id="PF03031">
    <property type="entry name" value="NIF"/>
    <property type="match status" value="1"/>
</dbReference>
<dbReference type="OrthoDB" id="1711508at2759"/>
<keyword evidence="2" id="KW-0378">Hydrolase</keyword>
<dbReference type="VEuPathDB" id="FungiDB:AMAG_15105"/>
<evidence type="ECO:0000313" key="2">
    <source>
        <dbReference type="EMBL" id="KNE70129.1"/>
    </source>
</evidence>
<dbReference type="GO" id="GO:0090364">
    <property type="term" value="P:regulation of proteasome assembly"/>
    <property type="evidence" value="ECO:0007669"/>
    <property type="project" value="InterPro"/>
</dbReference>
<dbReference type="PANTHER" id="PTHR48493">
    <property type="entry name" value="UBIQUITIN-LIKE DOMAIN-CONTAINING CTD PHOSPHATASE 1"/>
    <property type="match status" value="1"/>
</dbReference>
<dbReference type="InterPro" id="IPR004274">
    <property type="entry name" value="FCP1_dom"/>
</dbReference>
<reference evidence="3" key="2">
    <citation type="submission" date="2009-11" db="EMBL/GenBank/DDBJ databases">
        <title>The Genome Sequence of Allomyces macrogynus strain ATCC 38327.</title>
        <authorList>
            <consortium name="The Broad Institute Genome Sequencing Platform"/>
            <person name="Russ C."/>
            <person name="Cuomo C."/>
            <person name="Shea T."/>
            <person name="Young S.K."/>
            <person name="Zeng Q."/>
            <person name="Koehrsen M."/>
            <person name="Haas B."/>
            <person name="Borodovsky M."/>
            <person name="Guigo R."/>
            <person name="Alvarado L."/>
            <person name="Berlin A."/>
            <person name="Borenstein D."/>
            <person name="Chen Z."/>
            <person name="Engels R."/>
            <person name="Freedman E."/>
            <person name="Gellesch M."/>
            <person name="Goldberg J."/>
            <person name="Griggs A."/>
            <person name="Gujja S."/>
            <person name="Heiman D."/>
            <person name="Hepburn T."/>
            <person name="Howarth C."/>
            <person name="Jen D."/>
            <person name="Larson L."/>
            <person name="Lewis B."/>
            <person name="Mehta T."/>
            <person name="Park D."/>
            <person name="Pearson M."/>
            <person name="Roberts A."/>
            <person name="Saif S."/>
            <person name="Shenoy N."/>
            <person name="Sisk P."/>
            <person name="Stolte C."/>
            <person name="Sykes S."/>
            <person name="Walk T."/>
            <person name="White J."/>
            <person name="Yandava C."/>
            <person name="Burger G."/>
            <person name="Gray M.W."/>
            <person name="Holland P.W.H."/>
            <person name="King N."/>
            <person name="Lang F.B.F."/>
            <person name="Roger A.J."/>
            <person name="Ruiz-Trillo I."/>
            <person name="Lander E."/>
            <person name="Nusbaum C."/>
        </authorList>
    </citation>
    <scope>NUCLEOTIDE SEQUENCE [LARGE SCALE GENOMIC DNA]</scope>
    <source>
        <strain evidence="3">ATCC 38327</strain>
    </source>
</reference>
<dbReference type="GO" id="GO:0005634">
    <property type="term" value="C:nucleus"/>
    <property type="evidence" value="ECO:0007669"/>
    <property type="project" value="TreeGrafter"/>
</dbReference>
<dbReference type="InterPro" id="IPR051658">
    <property type="entry name" value="UBLCP1"/>
</dbReference>
<dbReference type="STRING" id="578462.A0A0L0T6G0"/>
<keyword evidence="3" id="KW-1185">Reference proteome</keyword>
<dbReference type="eggNOG" id="KOG1605">
    <property type="taxonomic scope" value="Eukaryota"/>
</dbReference>
<dbReference type="SUPFAM" id="SSF56784">
    <property type="entry name" value="HAD-like"/>
    <property type="match status" value="1"/>
</dbReference>